<gene>
    <name evidence="3" type="ORF">EXM22_09265</name>
</gene>
<feature type="chain" id="PRO_5022806031" evidence="2">
    <location>
        <begin position="20"/>
        <end position="323"/>
    </location>
</feature>
<dbReference type="PANTHER" id="PTHR42928:SF5">
    <property type="entry name" value="BLR1237 PROTEIN"/>
    <property type="match status" value="1"/>
</dbReference>
<evidence type="ECO:0000313" key="4">
    <source>
        <dbReference type="Proteomes" id="UP000324209"/>
    </source>
</evidence>
<dbReference type="Proteomes" id="UP000324209">
    <property type="component" value="Chromosome"/>
</dbReference>
<dbReference type="EMBL" id="CP036150">
    <property type="protein sequence ID" value="QEN08166.1"/>
    <property type="molecule type" value="Genomic_DNA"/>
</dbReference>
<dbReference type="AlphaFoldDB" id="A0A5C1QNM0"/>
<name>A0A5C1QNM0_9SPIO</name>
<keyword evidence="4" id="KW-1185">Reference proteome</keyword>
<dbReference type="Gene3D" id="3.40.190.150">
    <property type="entry name" value="Bordetella uptake gene, domain 1"/>
    <property type="match status" value="1"/>
</dbReference>
<feature type="signal peptide" evidence="2">
    <location>
        <begin position="1"/>
        <end position="19"/>
    </location>
</feature>
<comment type="similarity">
    <text evidence="1">Belongs to the UPF0065 (bug) family.</text>
</comment>
<keyword evidence="2" id="KW-0732">Signal</keyword>
<accession>A0A5C1QNM0</accession>
<dbReference type="Pfam" id="PF03401">
    <property type="entry name" value="TctC"/>
    <property type="match status" value="1"/>
</dbReference>
<dbReference type="InterPro" id="IPR042100">
    <property type="entry name" value="Bug_dom1"/>
</dbReference>
<dbReference type="SUPFAM" id="SSF53850">
    <property type="entry name" value="Periplasmic binding protein-like II"/>
    <property type="match status" value="1"/>
</dbReference>
<dbReference type="OrthoDB" id="8880247at2"/>
<evidence type="ECO:0000256" key="1">
    <source>
        <dbReference type="ARBA" id="ARBA00006987"/>
    </source>
</evidence>
<evidence type="ECO:0000256" key="2">
    <source>
        <dbReference type="SAM" id="SignalP"/>
    </source>
</evidence>
<dbReference type="CDD" id="cd07012">
    <property type="entry name" value="PBP2_Bug_TTT"/>
    <property type="match status" value="1"/>
</dbReference>
<dbReference type="PANTHER" id="PTHR42928">
    <property type="entry name" value="TRICARBOXYLATE-BINDING PROTEIN"/>
    <property type="match status" value="1"/>
</dbReference>
<reference evidence="3 4" key="1">
    <citation type="submission" date="2019-02" db="EMBL/GenBank/DDBJ databases">
        <title>Complete Genome Sequence and Methylome Analysis of free living Spirochaetas.</title>
        <authorList>
            <person name="Fomenkov A."/>
            <person name="Dubinina G."/>
            <person name="Leshcheva N."/>
            <person name="Mikheeva N."/>
            <person name="Grabovich M."/>
            <person name="Vincze T."/>
            <person name="Roberts R.J."/>
        </authorList>
    </citation>
    <scope>NUCLEOTIDE SEQUENCE [LARGE SCALE GENOMIC DNA]</scope>
    <source>
        <strain evidence="3 4">K2</strain>
    </source>
</reference>
<proteinExistence type="inferred from homology"/>
<dbReference type="InterPro" id="IPR005064">
    <property type="entry name" value="BUG"/>
</dbReference>
<dbReference type="RefSeq" id="WP_149486246.1">
    <property type="nucleotide sequence ID" value="NZ_CP036150.1"/>
</dbReference>
<organism evidence="3 4">
    <name type="scientific">Oceanispirochaeta crateris</name>
    <dbReference type="NCBI Taxonomy" id="2518645"/>
    <lineage>
        <taxon>Bacteria</taxon>
        <taxon>Pseudomonadati</taxon>
        <taxon>Spirochaetota</taxon>
        <taxon>Spirochaetia</taxon>
        <taxon>Spirochaetales</taxon>
        <taxon>Spirochaetaceae</taxon>
        <taxon>Oceanispirochaeta</taxon>
    </lineage>
</organism>
<evidence type="ECO:0000313" key="3">
    <source>
        <dbReference type="EMBL" id="QEN08166.1"/>
    </source>
</evidence>
<protein>
    <submittedName>
        <fullName evidence="3">Tripartite tricarboxylate transporter substrate binding protein</fullName>
    </submittedName>
</protein>
<sequence length="323" mass="34631">MKKILLVLCFVALTFPLIAEGAQEEGVYPSKDVKVIIPWSVGGMTDVLTRPITSWLEDDLGVNFIVENKPGGGGVVGSLLIENSPTDGYTIGTTSMSTISAKYISPVYPDIDNVELISQVITIPATVTVKADSPWNTIEEYVAYAKANPGKVKNSNSGNGASAHIYAEIFAAEAGIELNHIPYPGYAEGVTALLGGHVDSTNIPLPDVAQHIESGDLRLLAIASAERHPDYPDVPTLKEKGFDIVLGNYSGFVAPKGMDPEQIKILDEAIGRCLADPEIQSFLLGAGYQPLYSDRMEFADVVNSAEAQLEYLVNDLGVEFVDD</sequence>
<dbReference type="Gene3D" id="3.40.190.10">
    <property type="entry name" value="Periplasmic binding protein-like II"/>
    <property type="match status" value="1"/>
</dbReference>
<dbReference type="PIRSF" id="PIRSF017082">
    <property type="entry name" value="YflP"/>
    <property type="match status" value="1"/>
</dbReference>
<dbReference type="KEGG" id="ock:EXM22_09265"/>